<name>A0AAW2NLV7_SESRA</name>
<dbReference type="PANTHER" id="PTHR31113">
    <property type="entry name" value="UPF0496 PROTEIN 3-RELATED"/>
    <property type="match status" value="1"/>
</dbReference>
<evidence type="ECO:0000256" key="5">
    <source>
        <dbReference type="ARBA" id="ARBA00023136"/>
    </source>
</evidence>
<evidence type="ECO:0000256" key="1">
    <source>
        <dbReference type="ARBA" id="ARBA00004370"/>
    </source>
</evidence>
<accession>A0AAW2NLV7</accession>
<reference evidence="6" key="2">
    <citation type="journal article" date="2024" name="Plant">
        <title>Genomic evolution and insights into agronomic trait innovations of Sesamum species.</title>
        <authorList>
            <person name="Miao H."/>
            <person name="Wang L."/>
            <person name="Qu L."/>
            <person name="Liu H."/>
            <person name="Sun Y."/>
            <person name="Le M."/>
            <person name="Wang Q."/>
            <person name="Wei S."/>
            <person name="Zheng Y."/>
            <person name="Lin W."/>
            <person name="Duan Y."/>
            <person name="Cao H."/>
            <person name="Xiong S."/>
            <person name="Wang X."/>
            <person name="Wei L."/>
            <person name="Li C."/>
            <person name="Ma Q."/>
            <person name="Ju M."/>
            <person name="Zhao R."/>
            <person name="Li G."/>
            <person name="Mu C."/>
            <person name="Tian Q."/>
            <person name="Mei H."/>
            <person name="Zhang T."/>
            <person name="Gao T."/>
            <person name="Zhang H."/>
        </authorList>
    </citation>
    <scope>NUCLEOTIDE SEQUENCE</scope>
    <source>
        <strain evidence="6">G02</strain>
    </source>
</reference>
<comment type="caution">
    <text evidence="6">The sequence shown here is derived from an EMBL/GenBank/DDBJ whole genome shotgun (WGS) entry which is preliminary data.</text>
</comment>
<dbReference type="PANTHER" id="PTHR31113:SF5">
    <property type="entry name" value="OS04G0405700 PROTEIN"/>
    <property type="match status" value="1"/>
</dbReference>
<organism evidence="6">
    <name type="scientific">Sesamum radiatum</name>
    <name type="common">Black benniseed</name>
    <dbReference type="NCBI Taxonomy" id="300843"/>
    <lineage>
        <taxon>Eukaryota</taxon>
        <taxon>Viridiplantae</taxon>
        <taxon>Streptophyta</taxon>
        <taxon>Embryophyta</taxon>
        <taxon>Tracheophyta</taxon>
        <taxon>Spermatophyta</taxon>
        <taxon>Magnoliopsida</taxon>
        <taxon>eudicotyledons</taxon>
        <taxon>Gunneridae</taxon>
        <taxon>Pentapetalae</taxon>
        <taxon>asterids</taxon>
        <taxon>lamiids</taxon>
        <taxon>Lamiales</taxon>
        <taxon>Pedaliaceae</taxon>
        <taxon>Sesamum</taxon>
    </lineage>
</organism>
<dbReference type="EMBL" id="JACGWJ010000019">
    <property type="protein sequence ID" value="KAL0344820.1"/>
    <property type="molecule type" value="Genomic_DNA"/>
</dbReference>
<keyword evidence="4" id="KW-1133">Transmembrane helix</keyword>
<dbReference type="Pfam" id="PF05055">
    <property type="entry name" value="DUF677"/>
    <property type="match status" value="1"/>
</dbReference>
<dbReference type="InterPro" id="IPR007749">
    <property type="entry name" value="DUF677"/>
</dbReference>
<protein>
    <submittedName>
        <fullName evidence="6">Uncharacterized protein</fullName>
    </submittedName>
</protein>
<evidence type="ECO:0000256" key="3">
    <source>
        <dbReference type="ARBA" id="ARBA00022692"/>
    </source>
</evidence>
<evidence type="ECO:0000313" key="6">
    <source>
        <dbReference type="EMBL" id="KAL0344820.1"/>
    </source>
</evidence>
<comment type="subcellular location">
    <subcellularLocation>
        <location evidence="1">Membrane</location>
    </subcellularLocation>
</comment>
<evidence type="ECO:0000256" key="2">
    <source>
        <dbReference type="ARBA" id="ARBA00009074"/>
    </source>
</evidence>
<gene>
    <name evidence="6" type="ORF">Sradi_4313300</name>
</gene>
<dbReference type="AlphaFoldDB" id="A0AAW2NLV7"/>
<proteinExistence type="inferred from homology"/>
<sequence>MLFCLKQLPAPSTNNDYSSTVSQGKLPNSYGVPCSSVENTPRRGAQLSATINLSEEYALAVQTHSYGEIQRTFDLDSSFDQTIDSENVDFTEEPQLLEQVLRPSREYVQETLSLIRHNPLTYLVATYFEHSEQTSRLCFLLYQSVRRAQLIYSPIHNLLDDLPMEFDSDSYSLSHSLCNSAHNIFLHFDRLENPFLPPDSENFNNVRQCFSDLRDQLGHHVRKPRSRTHPVRYCSTGCALCLIAAAVGVAMSAVAIASHALVALVGSPICIAAFPSIATRKETARLPQLDAAAINAYVLHKELDTTDRLVRHLHTDVENDKLLVRLGLERGMDEYLIQEILKQLRRNRPGFVQRLVNLEEHLIVCFAAINRTRSQLVQEIQVDFLQDS</sequence>
<reference evidence="6" key="1">
    <citation type="submission" date="2020-06" db="EMBL/GenBank/DDBJ databases">
        <authorList>
            <person name="Li T."/>
            <person name="Hu X."/>
            <person name="Zhang T."/>
            <person name="Song X."/>
            <person name="Zhang H."/>
            <person name="Dai N."/>
            <person name="Sheng W."/>
            <person name="Hou X."/>
            <person name="Wei L."/>
        </authorList>
    </citation>
    <scope>NUCLEOTIDE SEQUENCE</scope>
    <source>
        <strain evidence="6">G02</strain>
        <tissue evidence="6">Leaf</tissue>
    </source>
</reference>
<comment type="similarity">
    <text evidence="2">Belongs to the UPF0496 family.</text>
</comment>
<dbReference type="GO" id="GO:0016020">
    <property type="term" value="C:membrane"/>
    <property type="evidence" value="ECO:0007669"/>
    <property type="project" value="UniProtKB-SubCell"/>
</dbReference>
<evidence type="ECO:0000256" key="4">
    <source>
        <dbReference type="ARBA" id="ARBA00022989"/>
    </source>
</evidence>
<keyword evidence="5" id="KW-0472">Membrane</keyword>
<keyword evidence="3" id="KW-0812">Transmembrane</keyword>